<feature type="transmembrane region" description="Helical" evidence="2">
    <location>
        <begin position="68"/>
        <end position="87"/>
    </location>
</feature>
<dbReference type="InterPro" id="IPR029787">
    <property type="entry name" value="Nucleotide_cyclase"/>
</dbReference>
<organism evidence="3 4">
    <name type="scientific">Euplotes crassus</name>
    <dbReference type="NCBI Taxonomy" id="5936"/>
    <lineage>
        <taxon>Eukaryota</taxon>
        <taxon>Sar</taxon>
        <taxon>Alveolata</taxon>
        <taxon>Ciliophora</taxon>
        <taxon>Intramacronucleata</taxon>
        <taxon>Spirotrichea</taxon>
        <taxon>Hypotrichia</taxon>
        <taxon>Euplotida</taxon>
        <taxon>Euplotidae</taxon>
        <taxon>Moneuplotes</taxon>
    </lineage>
</organism>
<evidence type="ECO:0008006" key="5">
    <source>
        <dbReference type="Google" id="ProtNLM"/>
    </source>
</evidence>
<sequence>MEEKEKTNKRSKRKKKKDKNTKSQENYFKTIRAIVEGKTVTIIMFLNTLFALVGDDIRLWLFTKDFDLYFNILFAISLLLFVLELLFNSLIRSIYAEPIFFYLDIIATLSLVPDVEWLMLLLTICIDRPPEAESNDIALGSVVSSSAASGRAQRLIKSIRLIRLIRIIKLYKYAVKSNTEEEEAKLREQKKLSQTAQQAALKREIEPSRLGKVMSDTIIRKVIIGILIMLMVLPLITYAGIDYTMEYGLDKIFWFGRSNCNIIGGDFYCTRDNWLTQDGWNEILYFFSDSTKINENDNKATNLLWLYAPDYSQNGKMAEITSIQRNDEQVWKQNDECAGFKISNKNCKYRTDELEVVSFIPQICQKEWKDDCKYLVSYARYSIRDAVVNEAILQFATTVFTCLIISVASLLFASDTQNIIVKPITKVVKIILRFVDDPLQQPDPPNTFEDDLKDSTSKYLKTTELEKIIYRIGTLLQMSFGHLGANIIRENVVLLATTKNDNSLEIMKAGRRIDAIFMVCSINYYSSILETLKENSVVYINKVAKIVHQCVHQWDGSINRNDGEYYLLTWKLPNIEGGEHEKNQTLQKMKTELADKSLIAAVKVIAELRRSSELIPYYRNPNLTNAIGRNIDSCVSFAIHQGSTIEGAIGSEYKIDACYLSPQIAVTYRIQRLCKHYDMPILITENLYNLMSLKARYTLRKIDVIVMKESQDPKGIFSFDVSYTSLDNTENIPEDHQTGELIKLEQYANINIEGFKDQGVDYMFTLDNDVVESQSNIQEFNPIFRQLFKCYIAGEWGDAFECIQRCLECWEDDGPTKAIQFYLSAFQYQQPNQWNGYRNIEDDLNKIYRSRIRAQQLDEQSQEDSKNQKNEHVSHGRLSVLHREASMEESKENRSAYNRNEQSTDFIGLDSKTGTINSNITDVN</sequence>
<evidence type="ECO:0000256" key="1">
    <source>
        <dbReference type="SAM" id="MobiDB-lite"/>
    </source>
</evidence>
<feature type="compositionally biased region" description="Basic and acidic residues" evidence="1">
    <location>
        <begin position="881"/>
        <end position="894"/>
    </location>
</feature>
<keyword evidence="2" id="KW-0472">Membrane</keyword>
<evidence type="ECO:0000313" key="3">
    <source>
        <dbReference type="EMBL" id="CAI2382110.1"/>
    </source>
</evidence>
<feature type="compositionally biased region" description="Polar residues" evidence="1">
    <location>
        <begin position="895"/>
        <end position="905"/>
    </location>
</feature>
<dbReference type="SUPFAM" id="SSF55073">
    <property type="entry name" value="Nucleotide cyclase"/>
    <property type="match status" value="1"/>
</dbReference>
<gene>
    <name evidence="3" type="ORF">ECRASSUSDP1_LOCUS23577</name>
</gene>
<reference evidence="3" key="1">
    <citation type="submission" date="2023-07" db="EMBL/GenBank/DDBJ databases">
        <authorList>
            <consortium name="AG Swart"/>
            <person name="Singh M."/>
            <person name="Singh A."/>
            <person name="Seah K."/>
            <person name="Emmerich C."/>
        </authorList>
    </citation>
    <scope>NUCLEOTIDE SEQUENCE</scope>
    <source>
        <strain evidence="3">DP1</strain>
    </source>
</reference>
<feature type="transmembrane region" description="Helical" evidence="2">
    <location>
        <begin position="218"/>
        <end position="241"/>
    </location>
</feature>
<feature type="compositionally biased region" description="Basic and acidic residues" evidence="1">
    <location>
        <begin position="863"/>
        <end position="874"/>
    </location>
</feature>
<dbReference type="PANTHER" id="PTHR43336">
    <property type="entry name" value="OXYGEN SENSOR HISTIDINE KINASE RESPONSE REGULATOR DEVS/DOSS"/>
    <property type="match status" value="1"/>
</dbReference>
<evidence type="ECO:0000256" key="2">
    <source>
        <dbReference type="SAM" id="Phobius"/>
    </source>
</evidence>
<dbReference type="Gene3D" id="3.30.70.1230">
    <property type="entry name" value="Nucleotide cyclase"/>
    <property type="match status" value="1"/>
</dbReference>
<proteinExistence type="predicted"/>
<dbReference type="EMBL" id="CAMPGE010024259">
    <property type="protein sequence ID" value="CAI2382110.1"/>
    <property type="molecule type" value="Genomic_DNA"/>
</dbReference>
<protein>
    <recommendedName>
        <fullName evidence="5">Guanylate cyclase domain-containing protein</fullName>
    </recommendedName>
</protein>
<keyword evidence="2" id="KW-1133">Transmembrane helix</keyword>
<feature type="transmembrane region" description="Helical" evidence="2">
    <location>
        <begin position="39"/>
        <end position="62"/>
    </location>
</feature>
<accession>A0AAD1XZQ6</accession>
<name>A0AAD1XZQ6_EUPCR</name>
<feature type="compositionally biased region" description="Basic residues" evidence="1">
    <location>
        <begin position="9"/>
        <end position="19"/>
    </location>
</feature>
<keyword evidence="2" id="KW-0812">Transmembrane</keyword>
<keyword evidence="4" id="KW-1185">Reference proteome</keyword>
<comment type="caution">
    <text evidence="3">The sequence shown here is derived from an EMBL/GenBank/DDBJ whole genome shotgun (WGS) entry which is preliminary data.</text>
</comment>
<feature type="region of interest" description="Disordered" evidence="1">
    <location>
        <begin position="1"/>
        <end position="21"/>
    </location>
</feature>
<feature type="compositionally biased region" description="Polar residues" evidence="1">
    <location>
        <begin position="912"/>
        <end position="924"/>
    </location>
</feature>
<feature type="region of interest" description="Disordered" evidence="1">
    <location>
        <begin position="856"/>
        <end position="924"/>
    </location>
</feature>
<evidence type="ECO:0000313" key="4">
    <source>
        <dbReference type="Proteomes" id="UP001295684"/>
    </source>
</evidence>
<dbReference type="PANTHER" id="PTHR43336:SF3">
    <property type="entry name" value="GUANYLATE CYCLASE DOMAIN-CONTAINING PROTEIN"/>
    <property type="match status" value="1"/>
</dbReference>
<dbReference type="Proteomes" id="UP001295684">
    <property type="component" value="Unassembled WGS sequence"/>
</dbReference>
<dbReference type="AlphaFoldDB" id="A0AAD1XZQ6"/>